<dbReference type="SUPFAM" id="SSF53850">
    <property type="entry name" value="Periplasmic binding protein-like II"/>
    <property type="match status" value="1"/>
</dbReference>
<dbReference type="Pfam" id="PF03466">
    <property type="entry name" value="LysR_substrate"/>
    <property type="match status" value="1"/>
</dbReference>
<proteinExistence type="inferred from homology"/>
<dbReference type="FunFam" id="1.10.10.10:FF:000001">
    <property type="entry name" value="LysR family transcriptional regulator"/>
    <property type="match status" value="1"/>
</dbReference>
<gene>
    <name evidence="6" type="ORF">RM574_14395</name>
</gene>
<dbReference type="PANTHER" id="PTHR30346">
    <property type="entry name" value="TRANSCRIPTIONAL DUAL REGULATOR HCAR-RELATED"/>
    <property type="match status" value="1"/>
</dbReference>
<evidence type="ECO:0000259" key="5">
    <source>
        <dbReference type="PROSITE" id="PS50931"/>
    </source>
</evidence>
<protein>
    <submittedName>
        <fullName evidence="6">LysR family transcriptional regulator</fullName>
    </submittedName>
</protein>
<dbReference type="RefSeq" id="WP_007820559.1">
    <property type="nucleotide sequence ID" value="NZ_JAVRER010000019.1"/>
</dbReference>
<feature type="domain" description="HTH lysR-type" evidence="5">
    <location>
        <begin position="3"/>
        <end position="60"/>
    </location>
</feature>
<dbReference type="PROSITE" id="PS50931">
    <property type="entry name" value="HTH_LYSR"/>
    <property type="match status" value="1"/>
</dbReference>
<dbReference type="AlphaFoldDB" id="A0ABD5E5G9"/>
<keyword evidence="2" id="KW-0805">Transcription regulation</keyword>
<dbReference type="GO" id="GO:0003677">
    <property type="term" value="F:DNA binding"/>
    <property type="evidence" value="ECO:0007669"/>
    <property type="project" value="UniProtKB-KW"/>
</dbReference>
<keyword evidence="3" id="KW-0238">DNA-binding</keyword>
<dbReference type="Pfam" id="PF00126">
    <property type="entry name" value="HTH_1"/>
    <property type="match status" value="1"/>
</dbReference>
<evidence type="ECO:0000313" key="6">
    <source>
        <dbReference type="EMBL" id="MDT0416680.1"/>
    </source>
</evidence>
<evidence type="ECO:0000256" key="2">
    <source>
        <dbReference type="ARBA" id="ARBA00023015"/>
    </source>
</evidence>
<dbReference type="PRINTS" id="PR00039">
    <property type="entry name" value="HTHLYSR"/>
</dbReference>
<accession>A0ABD5E5G9</accession>
<evidence type="ECO:0000313" key="7">
    <source>
        <dbReference type="Proteomes" id="UP001183607"/>
    </source>
</evidence>
<dbReference type="Gene3D" id="1.10.10.10">
    <property type="entry name" value="Winged helix-like DNA-binding domain superfamily/Winged helix DNA-binding domain"/>
    <property type="match status" value="1"/>
</dbReference>
<reference evidence="7" key="1">
    <citation type="submission" date="2023-07" db="EMBL/GenBank/DDBJ databases">
        <title>30 novel species of actinomycetes from the DSMZ collection.</title>
        <authorList>
            <person name="Nouioui I."/>
        </authorList>
    </citation>
    <scope>NUCLEOTIDE SEQUENCE [LARGE SCALE GENOMIC DNA]</scope>
    <source>
        <strain evidence="7">DSM 41982</strain>
    </source>
</reference>
<dbReference type="InterPro" id="IPR005119">
    <property type="entry name" value="LysR_subst-bd"/>
</dbReference>
<organism evidence="6 7">
    <name type="scientific">Streptomyces evansiae</name>
    <dbReference type="NCBI Taxonomy" id="3075535"/>
    <lineage>
        <taxon>Bacteria</taxon>
        <taxon>Bacillati</taxon>
        <taxon>Actinomycetota</taxon>
        <taxon>Actinomycetes</taxon>
        <taxon>Kitasatosporales</taxon>
        <taxon>Streptomycetaceae</taxon>
        <taxon>Streptomyces</taxon>
    </lineage>
</organism>
<dbReference type="InterPro" id="IPR036390">
    <property type="entry name" value="WH_DNA-bd_sf"/>
</dbReference>
<sequence>MDLDLRKLRYFAAVAEHLHFGRAAEELYITQPVLSRQIKALEAELECALLVRTTRAVALTAAGAQLHEEARRLLAAADTALRRVKDADLGTRRLAVAFSPGLHVADALRAFAARHPEVPTDVVPAPWWEPDAPLRDGRAQAAYLRRPFDDTGLRTVPIGHERRVACLPVTHPLASRAHLTPEDLDGVERSGPSIRRTASAEEKFELLASGTRGIALVPVGVAHAYYRPDLAYLDVPGIPGVETVLATHAHARDPLLRDFMDTALTILRAA</sequence>
<dbReference type="Proteomes" id="UP001183607">
    <property type="component" value="Unassembled WGS sequence"/>
</dbReference>
<evidence type="ECO:0000256" key="3">
    <source>
        <dbReference type="ARBA" id="ARBA00023125"/>
    </source>
</evidence>
<keyword evidence="4" id="KW-0804">Transcription</keyword>
<evidence type="ECO:0000256" key="4">
    <source>
        <dbReference type="ARBA" id="ARBA00023163"/>
    </source>
</evidence>
<dbReference type="EMBL" id="JAVRER010000019">
    <property type="protein sequence ID" value="MDT0416680.1"/>
    <property type="molecule type" value="Genomic_DNA"/>
</dbReference>
<dbReference type="Gene3D" id="3.40.190.10">
    <property type="entry name" value="Periplasmic binding protein-like II"/>
    <property type="match status" value="2"/>
</dbReference>
<dbReference type="InterPro" id="IPR036388">
    <property type="entry name" value="WH-like_DNA-bd_sf"/>
</dbReference>
<dbReference type="InterPro" id="IPR000847">
    <property type="entry name" value="LysR_HTH_N"/>
</dbReference>
<dbReference type="PANTHER" id="PTHR30346:SF0">
    <property type="entry name" value="HCA OPERON TRANSCRIPTIONAL ACTIVATOR HCAR"/>
    <property type="match status" value="1"/>
</dbReference>
<evidence type="ECO:0000256" key="1">
    <source>
        <dbReference type="ARBA" id="ARBA00009437"/>
    </source>
</evidence>
<comment type="caution">
    <text evidence="6">The sequence shown here is derived from an EMBL/GenBank/DDBJ whole genome shotgun (WGS) entry which is preliminary data.</text>
</comment>
<dbReference type="SUPFAM" id="SSF46785">
    <property type="entry name" value="Winged helix' DNA-binding domain"/>
    <property type="match status" value="1"/>
</dbReference>
<comment type="similarity">
    <text evidence="1">Belongs to the LysR transcriptional regulatory family.</text>
</comment>
<name>A0ABD5E5G9_9ACTN</name>